<keyword evidence="4" id="KW-0399">Innate immunity</keyword>
<dbReference type="InterPro" id="IPR040886">
    <property type="entry name" value="TRIF_N"/>
</dbReference>
<dbReference type="PANTHER" id="PTHR47230:SF1">
    <property type="entry name" value="TIR DOMAIN-CONTAINING ADAPTER MOLECULE 1"/>
    <property type="match status" value="1"/>
</dbReference>
<evidence type="ECO:0000256" key="1">
    <source>
        <dbReference type="ARBA" id="ARBA00004496"/>
    </source>
</evidence>
<evidence type="ECO:0000259" key="7">
    <source>
        <dbReference type="PROSITE" id="PS50104"/>
    </source>
</evidence>
<dbReference type="PROSITE" id="PS50104">
    <property type="entry name" value="TIR"/>
    <property type="match status" value="1"/>
</dbReference>
<keyword evidence="2" id="KW-0963">Cytoplasm</keyword>
<dbReference type="AlphaFoldDB" id="A0A5J6NEL5"/>
<dbReference type="SUPFAM" id="SSF52200">
    <property type="entry name" value="Toll/Interleukin receptor TIR domain"/>
    <property type="match status" value="1"/>
</dbReference>
<dbReference type="GO" id="GO:0045087">
    <property type="term" value="P:innate immune response"/>
    <property type="evidence" value="ECO:0007669"/>
    <property type="project" value="UniProtKB-KW"/>
</dbReference>
<dbReference type="GO" id="GO:0035666">
    <property type="term" value="P:TRIF-dependent toll-like receptor signaling pathway"/>
    <property type="evidence" value="ECO:0007669"/>
    <property type="project" value="InterPro"/>
</dbReference>
<keyword evidence="3" id="KW-0597">Phosphoprotein</keyword>
<sequence>MEREDRTKRDSLEDGTELVDVFKILSDLPKERLQSLTLKLQTLEGNGIAKYLCERVNIWGETLNNFRMDRTAMAEDSLIDLARIFKLLAEERLCEIFLRDCAYKRALKACERMARTYKEGQKYQQLGQLKKEARKVCGSWIEDVIQDTFSFTNLPSGEYCSSFYESNTALKHSLSNQSLPSSLQTYISQGLPSHLEISVSEDKRLSELSPYQVKLPAAHCFDNTEKDALVYNGKSQVTDGPLPIYKVNSSTSPHMPSSLAQKGSPSIKTQTNPNTFLKCKTHAEEEESVFYSFVILHAEEDIDLAERLKEKLEALNIGCGATSSHFAIPGKSTLTCIEDAIDNSAFTLLLLTSNFNTRLLEIETNSALMNSINNKHKYNTVIPLHPKENCMLKERMPKILQILVPLKENEMFEKKAKKAINPVNIEYQRQVWKKEQRVKE</sequence>
<accession>A0A5J6NEL5</accession>
<dbReference type="EMBL" id="MH795796">
    <property type="protein sequence ID" value="QEX93502.1"/>
    <property type="molecule type" value="mRNA"/>
</dbReference>
<comment type="subcellular location">
    <subcellularLocation>
        <location evidence="1">Cytoplasm</location>
    </subcellularLocation>
</comment>
<proteinExistence type="evidence at transcript level"/>
<evidence type="ECO:0000256" key="4">
    <source>
        <dbReference type="ARBA" id="ARBA00022588"/>
    </source>
</evidence>
<dbReference type="InterPro" id="IPR000157">
    <property type="entry name" value="TIR_dom"/>
</dbReference>
<reference evidence="8" key="1">
    <citation type="submission" date="2018-08" db="EMBL/GenBank/DDBJ databases">
        <authorList>
            <person name="Nie L."/>
            <person name="Cai S.-Y."/>
            <person name="Sun J."/>
            <person name="Chen J."/>
        </authorList>
    </citation>
    <scope>NUCLEOTIDE SEQUENCE</scope>
</reference>
<evidence type="ECO:0000256" key="6">
    <source>
        <dbReference type="ARBA" id="ARBA00023198"/>
    </source>
</evidence>
<dbReference type="Pfam" id="PF17798">
    <property type="entry name" value="TRIF-NTD"/>
    <property type="match status" value="1"/>
</dbReference>
<name>A0A5J6NEL5_PLEAT</name>
<protein>
    <submittedName>
        <fullName evidence="8">TRIF</fullName>
    </submittedName>
</protein>
<dbReference type="PANTHER" id="PTHR47230">
    <property type="entry name" value="TIR DOMAIN-CONTAINING ADAPTER MOLECULE 1"/>
    <property type="match status" value="1"/>
</dbReference>
<keyword evidence="5" id="KW-0391">Immunity</keyword>
<dbReference type="GO" id="GO:0035591">
    <property type="term" value="F:signaling adaptor activity"/>
    <property type="evidence" value="ECO:0007669"/>
    <property type="project" value="TreeGrafter"/>
</dbReference>
<dbReference type="Pfam" id="PF13676">
    <property type="entry name" value="TIR_2"/>
    <property type="match status" value="1"/>
</dbReference>
<evidence type="ECO:0000313" key="8">
    <source>
        <dbReference type="EMBL" id="QEX93502.1"/>
    </source>
</evidence>
<dbReference type="InterPro" id="IPR046946">
    <property type="entry name" value="TCAM1/2"/>
</dbReference>
<feature type="domain" description="TIR" evidence="7">
    <location>
        <begin position="289"/>
        <end position="423"/>
    </location>
</feature>
<dbReference type="InterPro" id="IPR035897">
    <property type="entry name" value="Toll_tir_struct_dom_sf"/>
</dbReference>
<dbReference type="GO" id="GO:0006954">
    <property type="term" value="P:inflammatory response"/>
    <property type="evidence" value="ECO:0007669"/>
    <property type="project" value="UniProtKB-KW"/>
</dbReference>
<keyword evidence="6" id="KW-0395">Inflammatory response</keyword>
<evidence type="ECO:0000256" key="5">
    <source>
        <dbReference type="ARBA" id="ARBA00022859"/>
    </source>
</evidence>
<dbReference type="GO" id="GO:0032481">
    <property type="term" value="P:positive regulation of type I interferon production"/>
    <property type="evidence" value="ECO:0007669"/>
    <property type="project" value="TreeGrafter"/>
</dbReference>
<evidence type="ECO:0000256" key="3">
    <source>
        <dbReference type="ARBA" id="ARBA00022553"/>
    </source>
</evidence>
<dbReference type="Gene3D" id="3.40.50.10140">
    <property type="entry name" value="Toll/interleukin-1 receptor homology (TIR) domain"/>
    <property type="match status" value="1"/>
</dbReference>
<dbReference type="GO" id="GO:0043123">
    <property type="term" value="P:positive regulation of canonical NF-kappaB signal transduction"/>
    <property type="evidence" value="ECO:0007669"/>
    <property type="project" value="TreeGrafter"/>
</dbReference>
<organism evidence="8">
    <name type="scientific">Plecoglossus altivelis</name>
    <name type="common">Ayu sweetfish</name>
    <name type="synonym">Salmo altivelis</name>
    <dbReference type="NCBI Taxonomy" id="61084"/>
    <lineage>
        <taxon>Eukaryota</taxon>
        <taxon>Metazoa</taxon>
        <taxon>Chordata</taxon>
        <taxon>Craniata</taxon>
        <taxon>Vertebrata</taxon>
        <taxon>Euteleostomi</taxon>
        <taxon>Actinopterygii</taxon>
        <taxon>Neopterygii</taxon>
        <taxon>Teleostei</taxon>
        <taxon>Stomiati</taxon>
        <taxon>Osmeriformes</taxon>
        <taxon>Plecoglossus</taxon>
    </lineage>
</organism>
<dbReference type="GO" id="GO:0005768">
    <property type="term" value="C:endosome"/>
    <property type="evidence" value="ECO:0007669"/>
    <property type="project" value="TreeGrafter"/>
</dbReference>
<evidence type="ECO:0000256" key="2">
    <source>
        <dbReference type="ARBA" id="ARBA00022490"/>
    </source>
</evidence>
<dbReference type="Gene3D" id="1.25.40.780">
    <property type="match status" value="1"/>
</dbReference>